<evidence type="ECO:0000256" key="1">
    <source>
        <dbReference type="SAM" id="Phobius"/>
    </source>
</evidence>
<feature type="transmembrane region" description="Helical" evidence="1">
    <location>
        <begin position="368"/>
        <end position="392"/>
    </location>
</feature>
<keyword evidence="1" id="KW-0472">Membrane</keyword>
<keyword evidence="3" id="KW-1185">Reference proteome</keyword>
<feature type="transmembrane region" description="Helical" evidence="1">
    <location>
        <begin position="107"/>
        <end position="133"/>
    </location>
</feature>
<protein>
    <recommendedName>
        <fullName evidence="4">MFS transporter</fullName>
    </recommendedName>
</protein>
<dbReference type="EMBL" id="JAPJZH010000001">
    <property type="protein sequence ID" value="MDA4844230.1"/>
    <property type="molecule type" value="Genomic_DNA"/>
</dbReference>
<feature type="transmembrane region" description="Helical" evidence="1">
    <location>
        <begin position="305"/>
        <end position="327"/>
    </location>
</feature>
<gene>
    <name evidence="2" type="ORF">OOZ53_02665</name>
</gene>
<reference evidence="2" key="1">
    <citation type="submission" date="2022-11" db="EMBL/GenBank/DDBJ databases">
        <title>Hoeflea poritis sp. nov., isolated from scleractinian coral Porites lutea.</title>
        <authorList>
            <person name="Zhang G."/>
            <person name="Wei Q."/>
            <person name="Cai L."/>
        </authorList>
    </citation>
    <scope>NUCLEOTIDE SEQUENCE</scope>
    <source>
        <strain evidence="2">E7-10</strain>
    </source>
</reference>
<keyword evidence="1" id="KW-1133">Transmembrane helix</keyword>
<dbReference type="Proteomes" id="UP001148313">
    <property type="component" value="Unassembled WGS sequence"/>
</dbReference>
<evidence type="ECO:0008006" key="4">
    <source>
        <dbReference type="Google" id="ProtNLM"/>
    </source>
</evidence>
<dbReference type="SUPFAM" id="SSF103473">
    <property type="entry name" value="MFS general substrate transporter"/>
    <property type="match status" value="1"/>
</dbReference>
<dbReference type="Gene3D" id="1.20.1250.20">
    <property type="entry name" value="MFS general substrate transporter like domains"/>
    <property type="match status" value="1"/>
</dbReference>
<organism evidence="2 3">
    <name type="scientific">Hoeflea poritis</name>
    <dbReference type="NCBI Taxonomy" id="2993659"/>
    <lineage>
        <taxon>Bacteria</taxon>
        <taxon>Pseudomonadati</taxon>
        <taxon>Pseudomonadota</taxon>
        <taxon>Alphaproteobacteria</taxon>
        <taxon>Hyphomicrobiales</taxon>
        <taxon>Rhizobiaceae</taxon>
        <taxon>Hoeflea</taxon>
    </lineage>
</organism>
<feature type="transmembrane region" description="Helical" evidence="1">
    <location>
        <begin position="250"/>
        <end position="270"/>
    </location>
</feature>
<feature type="transmembrane region" description="Helical" evidence="1">
    <location>
        <begin position="178"/>
        <end position="199"/>
    </location>
</feature>
<dbReference type="RefSeq" id="WP_271087751.1">
    <property type="nucleotide sequence ID" value="NZ_JAPJZH010000001.1"/>
</dbReference>
<accession>A0ABT4VJ75</accession>
<evidence type="ECO:0000313" key="2">
    <source>
        <dbReference type="EMBL" id="MDA4844230.1"/>
    </source>
</evidence>
<keyword evidence="1" id="KW-0812">Transmembrane</keyword>
<name>A0ABT4VJ75_9HYPH</name>
<dbReference type="InterPro" id="IPR036259">
    <property type="entry name" value="MFS_trans_sf"/>
</dbReference>
<feature type="transmembrane region" description="Helical" evidence="1">
    <location>
        <begin position="276"/>
        <end position="298"/>
    </location>
</feature>
<feature type="transmembrane region" description="Helical" evidence="1">
    <location>
        <begin position="82"/>
        <end position="101"/>
    </location>
</feature>
<feature type="transmembrane region" description="Helical" evidence="1">
    <location>
        <begin position="398"/>
        <end position="417"/>
    </location>
</feature>
<feature type="transmembrane region" description="Helical" evidence="1">
    <location>
        <begin position="47"/>
        <end position="70"/>
    </location>
</feature>
<feature type="transmembrane region" description="Helical" evidence="1">
    <location>
        <begin position="145"/>
        <end position="166"/>
    </location>
</feature>
<comment type="caution">
    <text evidence="2">The sequence shown here is derived from an EMBL/GenBank/DDBJ whole genome shotgun (WGS) entry which is preliminary data.</text>
</comment>
<feature type="transmembrane region" description="Helical" evidence="1">
    <location>
        <begin position="333"/>
        <end position="356"/>
    </location>
</feature>
<evidence type="ECO:0000313" key="3">
    <source>
        <dbReference type="Proteomes" id="UP001148313"/>
    </source>
</evidence>
<proteinExistence type="predicted"/>
<sequence>MNDTQSLTEKRNLSVLFGQGTFSTTAWTMANPSVVLTYLAISLELPVLLAGMLVTFGQAACLMTAIFATPIAAQRPQKKRDLAATDIVLAVAFAVALAAAAFGTPLVVGICFVFVILVVKATSEYQAIITAGFYGEVLNSRSRTLLMYSVMTLGGIVTGTLAWSAHRAFFDDPPFDRHVVLVTIGVACFVVASAVILLVREFERVARETPASVDKAVHKFSIAAQTSEAIDNLRLLIGMQWFRRYLRVRLALLTVELSIPFYAILAALAHHTSPKGLAALILSSATALIVSGPLWGLVGTKSTRTVMTAGASLAALAGAILVANFFYPVIDSPYIHAIALFIVTVAVRGVSTARYLYFMDVAPEEYAVIGIGVSKVVVRTVGIALSFAMASVAHLQHVIWAILALALINAITAALTYRTAGNPDTKTQLI</sequence>